<evidence type="ECO:0000313" key="3">
    <source>
        <dbReference type="EMBL" id="MBD2766570.1"/>
    </source>
</evidence>
<accession>A0A927GHQ6</accession>
<evidence type="ECO:0000256" key="2">
    <source>
        <dbReference type="SAM" id="SignalP"/>
    </source>
</evidence>
<name>A0A927GHQ6_9BACT</name>
<protein>
    <submittedName>
        <fullName evidence="3">Uncharacterized protein</fullName>
    </submittedName>
</protein>
<keyword evidence="2" id="KW-0732">Signal</keyword>
<comment type="caution">
    <text evidence="3">The sequence shown here is derived from an EMBL/GenBank/DDBJ whole genome shotgun (WGS) entry which is preliminary data.</text>
</comment>
<feature type="signal peptide" evidence="2">
    <location>
        <begin position="1"/>
        <end position="20"/>
    </location>
</feature>
<dbReference type="AlphaFoldDB" id="A0A927GHQ6"/>
<feature type="compositionally biased region" description="Low complexity" evidence="1">
    <location>
        <begin position="41"/>
        <end position="62"/>
    </location>
</feature>
<dbReference type="PROSITE" id="PS51257">
    <property type="entry name" value="PROKAR_LIPOPROTEIN"/>
    <property type="match status" value="1"/>
</dbReference>
<sequence length="204" mass="20629">MKSCSLVLCVAGLLAGCNQTAPVTSAPTATAPAASSAVDSSTADSSATASPAAPTAVAPSADKTATPNAPALPTNETLKASFAFKPVPNPADPAHPQTSVHLLIQGSKPLNVDLGKFAGRPDLVDATKAKLAGFPSGMLLGFRSYQASSGISSDLAVLQVKGRYLRIVQRRVDEAAAEPGTFETARELPLPANTTVVAAPLAQK</sequence>
<dbReference type="Proteomes" id="UP000612233">
    <property type="component" value="Unassembled WGS sequence"/>
</dbReference>
<gene>
    <name evidence="3" type="ORF">IC235_01530</name>
</gene>
<reference evidence="3" key="1">
    <citation type="submission" date="2020-09" db="EMBL/GenBank/DDBJ databases">
        <authorList>
            <person name="Kim M.K."/>
        </authorList>
    </citation>
    <scope>NUCLEOTIDE SEQUENCE</scope>
    <source>
        <strain evidence="3">BT664</strain>
    </source>
</reference>
<keyword evidence="4" id="KW-1185">Reference proteome</keyword>
<evidence type="ECO:0000256" key="1">
    <source>
        <dbReference type="SAM" id="MobiDB-lite"/>
    </source>
</evidence>
<dbReference type="EMBL" id="JACXAD010000001">
    <property type="protein sequence ID" value="MBD2766570.1"/>
    <property type="molecule type" value="Genomic_DNA"/>
</dbReference>
<evidence type="ECO:0000313" key="4">
    <source>
        <dbReference type="Proteomes" id="UP000612233"/>
    </source>
</evidence>
<feature type="chain" id="PRO_5037266044" evidence="2">
    <location>
        <begin position="21"/>
        <end position="204"/>
    </location>
</feature>
<proteinExistence type="predicted"/>
<dbReference type="RefSeq" id="WP_191003388.1">
    <property type="nucleotide sequence ID" value="NZ_JACXAD010000001.1"/>
</dbReference>
<organism evidence="3 4">
    <name type="scientific">Hymenobacter montanus</name>
    <dbReference type="NCBI Taxonomy" id="2771359"/>
    <lineage>
        <taxon>Bacteria</taxon>
        <taxon>Pseudomonadati</taxon>
        <taxon>Bacteroidota</taxon>
        <taxon>Cytophagia</taxon>
        <taxon>Cytophagales</taxon>
        <taxon>Hymenobacteraceae</taxon>
        <taxon>Hymenobacter</taxon>
    </lineage>
</organism>
<feature type="region of interest" description="Disordered" evidence="1">
    <location>
        <begin position="41"/>
        <end position="72"/>
    </location>
</feature>